<dbReference type="AlphaFoldDB" id="A0A085MHH6"/>
<proteinExistence type="predicted"/>
<organism evidence="1 3">
    <name type="scientific">Trichuris suis</name>
    <name type="common">pig whipworm</name>
    <dbReference type="NCBI Taxonomy" id="68888"/>
    <lineage>
        <taxon>Eukaryota</taxon>
        <taxon>Metazoa</taxon>
        <taxon>Ecdysozoa</taxon>
        <taxon>Nematoda</taxon>
        <taxon>Enoplea</taxon>
        <taxon>Dorylaimia</taxon>
        <taxon>Trichinellida</taxon>
        <taxon>Trichuridae</taxon>
        <taxon>Trichuris</taxon>
    </lineage>
</organism>
<evidence type="ECO:0008006" key="4">
    <source>
        <dbReference type="Google" id="ProtNLM"/>
    </source>
</evidence>
<sequence length="211" mass="24038">MDQGVIRNLKLLYHKRLLDHLLLSDSDAVQSIPDFYKMISLKDCCYLAAESWETVKQSTLRNTWNEILIGRRTVATSVDNDEGNDITGIIHTLKSLSLCGECAEPDVHRWLTCDSNEQGLQLMSDEGIIEFMSKQPAGNEEEQHADEDEGEHSAVPTHNEAFVQLEAALLWFEDQEECDERRLLCLKSIRDLAASKRKSVLKQTLITDYLK</sequence>
<evidence type="ECO:0000313" key="2">
    <source>
        <dbReference type="EMBL" id="KFD66861.1"/>
    </source>
</evidence>
<protein>
    <recommendedName>
        <fullName evidence="4">DDE-1 domain-containing protein</fullName>
    </recommendedName>
</protein>
<name>A0A085MHH6_9BILA</name>
<evidence type="ECO:0000313" key="1">
    <source>
        <dbReference type="EMBL" id="KFD56672.1"/>
    </source>
</evidence>
<dbReference type="EMBL" id="KL363192">
    <property type="protein sequence ID" value="KFD56672.1"/>
    <property type="molecule type" value="Genomic_DNA"/>
</dbReference>
<dbReference type="EMBL" id="KL367520">
    <property type="protein sequence ID" value="KFD66861.1"/>
    <property type="molecule type" value="Genomic_DNA"/>
</dbReference>
<gene>
    <name evidence="1" type="ORF">M513_02348</name>
    <name evidence="2" type="ORF">M514_02348</name>
</gene>
<dbReference type="Proteomes" id="UP000030758">
    <property type="component" value="Unassembled WGS sequence"/>
</dbReference>
<evidence type="ECO:0000313" key="3">
    <source>
        <dbReference type="Proteomes" id="UP000030764"/>
    </source>
</evidence>
<dbReference type="Proteomes" id="UP000030764">
    <property type="component" value="Unassembled WGS sequence"/>
</dbReference>
<reference evidence="1 3" key="1">
    <citation type="journal article" date="2014" name="Nat. Genet.">
        <title>Genome and transcriptome of the porcine whipworm Trichuris suis.</title>
        <authorList>
            <person name="Jex A.R."/>
            <person name="Nejsum P."/>
            <person name="Schwarz E.M."/>
            <person name="Hu L."/>
            <person name="Young N.D."/>
            <person name="Hall R.S."/>
            <person name="Korhonen P.K."/>
            <person name="Liao S."/>
            <person name="Thamsborg S."/>
            <person name="Xia J."/>
            <person name="Xu P."/>
            <person name="Wang S."/>
            <person name="Scheerlinck J.P."/>
            <person name="Hofmann A."/>
            <person name="Sternberg P.W."/>
            <person name="Wang J."/>
            <person name="Gasser R.B."/>
        </authorList>
    </citation>
    <scope>NUCLEOTIDE SEQUENCE [LARGE SCALE GENOMIC DNA]</scope>
    <source>
        <strain evidence="2">DCEP-RM93F</strain>
        <strain evidence="1">DCEP-RM93M</strain>
    </source>
</reference>
<accession>A0A085MHH6</accession>
<keyword evidence="3" id="KW-1185">Reference proteome</keyword>